<reference evidence="2" key="2">
    <citation type="journal article" date="2007" name="Science">
        <title>Draft genome sequence of the sexually transmitted pathogen Trichomonas vaginalis.</title>
        <authorList>
            <person name="Carlton J.M."/>
            <person name="Hirt R.P."/>
            <person name="Silva J.C."/>
            <person name="Delcher A.L."/>
            <person name="Schatz M."/>
            <person name="Zhao Q."/>
            <person name="Wortman J.R."/>
            <person name="Bidwell S.L."/>
            <person name="Alsmark U.C.M."/>
            <person name="Besteiro S."/>
            <person name="Sicheritz-Ponten T."/>
            <person name="Noel C.J."/>
            <person name="Dacks J.B."/>
            <person name="Foster P.G."/>
            <person name="Simillion C."/>
            <person name="Van de Peer Y."/>
            <person name="Miranda-Saavedra D."/>
            <person name="Barton G.J."/>
            <person name="Westrop G.D."/>
            <person name="Mueller S."/>
            <person name="Dessi D."/>
            <person name="Fiori P.L."/>
            <person name="Ren Q."/>
            <person name="Paulsen I."/>
            <person name="Zhang H."/>
            <person name="Bastida-Corcuera F.D."/>
            <person name="Simoes-Barbosa A."/>
            <person name="Brown M.T."/>
            <person name="Hayes R.D."/>
            <person name="Mukherjee M."/>
            <person name="Okumura C.Y."/>
            <person name="Schneider R."/>
            <person name="Smith A.J."/>
            <person name="Vanacova S."/>
            <person name="Villalvazo M."/>
            <person name="Haas B.J."/>
            <person name="Pertea M."/>
            <person name="Feldblyum T.V."/>
            <person name="Utterback T.R."/>
            <person name="Shu C.L."/>
            <person name="Osoegawa K."/>
            <person name="de Jong P.J."/>
            <person name="Hrdy I."/>
            <person name="Horvathova L."/>
            <person name="Zubacova Z."/>
            <person name="Dolezal P."/>
            <person name="Malik S.B."/>
            <person name="Logsdon J.M. Jr."/>
            <person name="Henze K."/>
            <person name="Gupta A."/>
            <person name="Wang C.C."/>
            <person name="Dunne R.L."/>
            <person name="Upcroft J.A."/>
            <person name="Upcroft P."/>
            <person name="White O."/>
            <person name="Salzberg S.L."/>
            <person name="Tang P."/>
            <person name="Chiu C.-H."/>
            <person name="Lee Y.-S."/>
            <person name="Embley T.M."/>
            <person name="Coombs G.H."/>
            <person name="Mottram J.C."/>
            <person name="Tachezy J."/>
            <person name="Fraser-Liggett C.M."/>
            <person name="Johnson P.J."/>
        </authorList>
    </citation>
    <scope>NUCLEOTIDE SEQUENCE [LARGE SCALE GENOMIC DNA]</scope>
    <source>
        <strain evidence="2">G3</strain>
    </source>
</reference>
<accession>A2DSH1</accession>
<feature type="compositionally biased region" description="Basic and acidic residues" evidence="1">
    <location>
        <begin position="1"/>
        <end position="11"/>
    </location>
</feature>
<dbReference type="VEuPathDB" id="TrichDB:TVAG_067550"/>
<dbReference type="Proteomes" id="UP000001542">
    <property type="component" value="Unassembled WGS sequence"/>
</dbReference>
<feature type="compositionally biased region" description="Low complexity" evidence="1">
    <location>
        <begin position="205"/>
        <end position="223"/>
    </location>
</feature>
<feature type="region of interest" description="Disordered" evidence="1">
    <location>
        <begin position="1"/>
        <end position="175"/>
    </location>
</feature>
<dbReference type="InParanoid" id="A2DSH1"/>
<feature type="compositionally biased region" description="Basic and acidic residues" evidence="1">
    <location>
        <begin position="193"/>
        <end position="203"/>
    </location>
</feature>
<feature type="compositionally biased region" description="Polar residues" evidence="1">
    <location>
        <begin position="286"/>
        <end position="299"/>
    </location>
</feature>
<gene>
    <name evidence="2" type="ORF">TVAG_067550</name>
</gene>
<evidence type="ECO:0000256" key="1">
    <source>
        <dbReference type="SAM" id="MobiDB-lite"/>
    </source>
</evidence>
<evidence type="ECO:0000313" key="3">
    <source>
        <dbReference type="Proteomes" id="UP000001542"/>
    </source>
</evidence>
<feature type="region of interest" description="Disordered" evidence="1">
    <location>
        <begin position="189"/>
        <end position="299"/>
    </location>
</feature>
<dbReference type="AlphaFoldDB" id="A2DSH1"/>
<name>A2DSH1_TRIV3</name>
<feature type="compositionally biased region" description="Basic residues" evidence="1">
    <location>
        <begin position="32"/>
        <end position="51"/>
    </location>
</feature>
<organism evidence="2 3">
    <name type="scientific">Trichomonas vaginalis (strain ATCC PRA-98 / G3)</name>
    <dbReference type="NCBI Taxonomy" id="412133"/>
    <lineage>
        <taxon>Eukaryota</taxon>
        <taxon>Metamonada</taxon>
        <taxon>Parabasalia</taxon>
        <taxon>Trichomonadida</taxon>
        <taxon>Trichomonadidae</taxon>
        <taxon>Trichomonas</taxon>
    </lineage>
</organism>
<protein>
    <submittedName>
        <fullName evidence="2">Uncharacterized protein</fullName>
    </submittedName>
</protein>
<proteinExistence type="predicted"/>
<feature type="compositionally biased region" description="Low complexity" evidence="1">
    <location>
        <begin position="75"/>
        <end position="85"/>
    </location>
</feature>
<dbReference type="EMBL" id="DS113239">
    <property type="protein sequence ID" value="EAY16750.1"/>
    <property type="molecule type" value="Genomic_DNA"/>
</dbReference>
<evidence type="ECO:0000313" key="2">
    <source>
        <dbReference type="EMBL" id="EAY16750.1"/>
    </source>
</evidence>
<feature type="compositionally biased region" description="Low complexity" evidence="1">
    <location>
        <begin position="249"/>
        <end position="264"/>
    </location>
</feature>
<feature type="compositionally biased region" description="Basic residues" evidence="1">
    <location>
        <begin position="128"/>
        <end position="151"/>
    </location>
</feature>
<sequence>MKEAEERKKALAEATQDNDETMDNPNDSQEKRQRKRRHRRIQYVTVIKKRINKETGREETYEEQIAVPTSDEEPSSNSTPSSPRKSSAKHRSSARPSNAKPLISDSKDNDDESDSESSEDKSRPKTGGGKRKPKKIVKKTTVIKKQRKPKTTKAGDTSEPETQVIRVKKRRDPKKVVQQVVTVIKKHINPNTGKEELVEEKVPIELSESSSSSDSIDDQIFFDQLKKKTNSKAHRNTTAGLKNSKAASRRNSTARRPSTASRRPSTARRPIRRGSTSNIADLMKKSSPQKVSRKSSAATASLINVEPIDSLLIQPKSGRRRRTAPIEKIITEIVLESDDEGERKPVQRQKTIIEEYYSDYSEPEADFSNIKVFVSDDEDDNMVKKLQRDIPALLSRID</sequence>
<dbReference type="VEuPathDB" id="TrichDB:TVAGG3_0848330"/>
<feature type="compositionally biased region" description="Acidic residues" evidence="1">
    <location>
        <begin position="108"/>
        <end position="117"/>
    </location>
</feature>
<keyword evidence="3" id="KW-1185">Reference proteome</keyword>
<reference evidence="2" key="1">
    <citation type="submission" date="2006-10" db="EMBL/GenBank/DDBJ databases">
        <authorList>
            <person name="Amadeo P."/>
            <person name="Zhao Q."/>
            <person name="Wortman J."/>
            <person name="Fraser-Liggett C."/>
            <person name="Carlton J."/>
        </authorList>
    </citation>
    <scope>NUCLEOTIDE SEQUENCE</scope>
    <source>
        <strain evidence="2">G3</strain>
    </source>
</reference>